<keyword evidence="2" id="KW-1185">Reference proteome</keyword>
<gene>
    <name evidence="1" type="ORF">ISU02_09115</name>
</gene>
<sequence>MHKEGVKRWEILFLSIVILVVFLTGCQKETGKVQTVTLEPTVEERKEEPVTEEQLDAILKKIQADMRVFDVVEYHDDLYEQIKSKVSAGADDDTLNEIINPIVKAYIDDILSDKIKESLGEYYAQADYDWLVDRIETESLQKLIVAYEREYIKHIAK</sequence>
<name>A0ABR9ZS40_9FIRM</name>
<dbReference type="Proteomes" id="UP000614200">
    <property type="component" value="Unassembled WGS sequence"/>
</dbReference>
<organism evidence="1 2">
    <name type="scientific">Fusibacter ferrireducens</name>
    <dbReference type="NCBI Taxonomy" id="2785058"/>
    <lineage>
        <taxon>Bacteria</taxon>
        <taxon>Bacillati</taxon>
        <taxon>Bacillota</taxon>
        <taxon>Clostridia</taxon>
        <taxon>Eubacteriales</taxon>
        <taxon>Eubacteriales Family XII. Incertae Sedis</taxon>
        <taxon>Fusibacter</taxon>
    </lineage>
</organism>
<comment type="caution">
    <text evidence="1">The sequence shown here is derived from an EMBL/GenBank/DDBJ whole genome shotgun (WGS) entry which is preliminary data.</text>
</comment>
<dbReference type="RefSeq" id="WP_194701521.1">
    <property type="nucleotide sequence ID" value="NZ_JADKNH010000005.1"/>
</dbReference>
<accession>A0ABR9ZS40</accession>
<dbReference type="PROSITE" id="PS51257">
    <property type="entry name" value="PROKAR_LIPOPROTEIN"/>
    <property type="match status" value="1"/>
</dbReference>
<protein>
    <recommendedName>
        <fullName evidence="3">Lipoprotein</fullName>
    </recommendedName>
</protein>
<reference evidence="1 2" key="1">
    <citation type="submission" date="2020-11" db="EMBL/GenBank/DDBJ databases">
        <title>Fusibacter basophilias sp. nov.</title>
        <authorList>
            <person name="Qiu D."/>
        </authorList>
    </citation>
    <scope>NUCLEOTIDE SEQUENCE [LARGE SCALE GENOMIC DNA]</scope>
    <source>
        <strain evidence="1 2">Q10-2</strain>
    </source>
</reference>
<proteinExistence type="predicted"/>
<evidence type="ECO:0008006" key="3">
    <source>
        <dbReference type="Google" id="ProtNLM"/>
    </source>
</evidence>
<dbReference type="EMBL" id="JADKNH010000005">
    <property type="protein sequence ID" value="MBF4693279.1"/>
    <property type="molecule type" value="Genomic_DNA"/>
</dbReference>
<evidence type="ECO:0000313" key="1">
    <source>
        <dbReference type="EMBL" id="MBF4693279.1"/>
    </source>
</evidence>
<evidence type="ECO:0000313" key="2">
    <source>
        <dbReference type="Proteomes" id="UP000614200"/>
    </source>
</evidence>